<dbReference type="AlphaFoldDB" id="A0A0F2TMW1"/>
<dbReference type="Proteomes" id="UP000033699">
    <property type="component" value="Unassembled WGS sequence"/>
</dbReference>
<dbReference type="EMBL" id="JZKH01000006">
    <property type="protein sequence ID" value="KJS63067.1"/>
    <property type="molecule type" value="Genomic_DNA"/>
</dbReference>
<dbReference type="PATRIC" id="fig|359131.3.peg.5557"/>
<accession>A0A0F2TMW1</accession>
<dbReference type="RefSeq" id="WP_045692782.1">
    <property type="nucleotide sequence ID" value="NZ_JZKH01000006.1"/>
</dbReference>
<comment type="caution">
    <text evidence="1">The sequence shown here is derived from an EMBL/GenBank/DDBJ whole genome shotgun (WGS) entry which is preliminary data.</text>
</comment>
<gene>
    <name evidence="1" type="ORF">VM95_04930</name>
</gene>
<proteinExistence type="predicted"/>
<reference evidence="1 2" key="1">
    <citation type="submission" date="2015-02" db="EMBL/GenBank/DDBJ databases">
        <authorList>
            <person name="Ju K.-S."/>
            <person name="Doroghazi J.R."/>
            <person name="Metcalf W."/>
        </authorList>
    </citation>
    <scope>NUCLEOTIDE SEQUENCE [LARGE SCALE GENOMIC DNA]</scope>
    <source>
        <strain evidence="1 2">ATCC 31215</strain>
    </source>
</reference>
<organism evidence="1 2">
    <name type="scientific">Streptomyces rubellomurinus (strain ATCC 31215)</name>
    <dbReference type="NCBI Taxonomy" id="359131"/>
    <lineage>
        <taxon>Bacteria</taxon>
        <taxon>Bacillati</taxon>
        <taxon>Actinomycetota</taxon>
        <taxon>Actinomycetes</taxon>
        <taxon>Kitasatosporales</taxon>
        <taxon>Streptomycetaceae</taxon>
        <taxon>Streptomyces</taxon>
    </lineage>
</organism>
<sequence length="520" mass="56124">MTKPSTSQRRKALQDALKDLREADSKNDVIDAIKDALAVHAPVGDPAAIEATGNRYKTMATESEHLHRDVTTIAETGLPDVWTGTTGAKAAEVIGATGRAIDRQSTAFIKAWLTLHNLADALRAAQAADGPARSGAQQVLSQLGGKEGWFDEWFEDDDDEAKRKKAQQAAIPHVEGMLTAAAKADDAARAAARDLNRLADEARAGKLRAKGVSSADKVVLAETSGPDGPTELNDLLTANDLKRSGEYLDRMNPTDLAAFDRMLADSSTPQERAYLMKALAAGHSLDEIRAFDGKIHGKDPEWLRTHLTPVYTKSDNRDSGGQENDGTNKIRYGVKFGTTMWQQTGPTCVASTTVTARAMADPLYALDLTGGPTGQDNDPAAFQRRLLDEQNRVHEEGHGNAKGMDEDGTGDVLAKEVSPHTGATYEYKSLSDENARRAILPEIEKAVADGKPVPVSIEGHVGDERKGHEVLIVGQEGDMLQVYNPWGYTTWISEADFANGHMDHVADNRTPVVDAVHLPK</sequence>
<dbReference type="OrthoDB" id="4512149at2"/>
<evidence type="ECO:0000313" key="1">
    <source>
        <dbReference type="EMBL" id="KJS63067.1"/>
    </source>
</evidence>
<evidence type="ECO:0000313" key="2">
    <source>
        <dbReference type="Proteomes" id="UP000033699"/>
    </source>
</evidence>
<protein>
    <submittedName>
        <fullName evidence="1">Peptidoglycan-binding protein</fullName>
    </submittedName>
</protein>
<keyword evidence="2" id="KW-1185">Reference proteome</keyword>
<name>A0A0F2TMW1_STRR3</name>